<dbReference type="Proteomes" id="UP000551616">
    <property type="component" value="Unassembled WGS sequence"/>
</dbReference>
<dbReference type="PANTHER" id="PTHR11575">
    <property type="entry name" value="5'-NUCLEOTIDASE-RELATED"/>
    <property type="match status" value="1"/>
</dbReference>
<dbReference type="GO" id="GO:0016787">
    <property type="term" value="F:hydrolase activity"/>
    <property type="evidence" value="ECO:0007669"/>
    <property type="project" value="InterPro"/>
</dbReference>
<dbReference type="AlphaFoldDB" id="A0A7V8V6S6"/>
<dbReference type="EMBL" id="JABRWO010000008">
    <property type="protein sequence ID" value="MBA2115921.1"/>
    <property type="molecule type" value="Genomic_DNA"/>
</dbReference>
<dbReference type="PROSITE" id="PS51257">
    <property type="entry name" value="PROKAR_LIPOPROTEIN"/>
    <property type="match status" value="1"/>
</dbReference>
<dbReference type="InterPro" id="IPR023155">
    <property type="entry name" value="Cyt_c-552/4"/>
</dbReference>
<dbReference type="Pfam" id="PF13435">
    <property type="entry name" value="Cytochrome_C554"/>
    <property type="match status" value="1"/>
</dbReference>
<name>A0A7V8V6S6_9BACT</name>
<dbReference type="SUPFAM" id="SSF48695">
    <property type="entry name" value="Multiheme cytochromes"/>
    <property type="match status" value="1"/>
</dbReference>
<dbReference type="RefSeq" id="WP_207397343.1">
    <property type="nucleotide sequence ID" value="NZ_JABRWO010000008.1"/>
</dbReference>
<dbReference type="GO" id="GO:0009166">
    <property type="term" value="P:nucleotide catabolic process"/>
    <property type="evidence" value="ECO:0007669"/>
    <property type="project" value="InterPro"/>
</dbReference>
<sequence length="569" mass="62363">MRHETGHFATFLSVSTILLAGTFGCSRSAEVGDADRSAQQVPAKNPVHMADASAMPASKALPAASSDIALTAAEMPLGQQGSGKSSVQPVAMPSEIAMRDASEEEEEKPKFSRRELFEGWGKPEIALFLTGQQHGYIEPCGCTGLDNQKGGLMRRQTFLNQLRNDRGWEVVSLDVGNQVRRFGRQAEIKFQTSAEGLKKMDYDAISFGPDDLRLSVDEVFAAVASEDPDNIKYISSNASLLGFTPKHRIVESAGKKIGITGVLGTKEQQKISNAEVELGDPMQQLEATWNELKAENCDLYVLLSHASLEESRQFAKAFPGFQIVVTAGGAGEPTLQPEVVEGTNTQMIQVGTKGMYVGVVGLFNDPQKPIRYERVALDARFEDSEEMLRLLASYQKQLETLGLDGLGIRPQPHSSGHSFVGSAACAECHSEAYEVWENSKHSHATDTLVHPPERYEVPRHFDPECLACHVTGWNPELYLPYRSGYLGLETTPNLKSVGCENCHGPGSHHVASQNGEGGFSSEQTSMFVDQMRLPLESARDTCLKCHDLDNSPDFHANGAFEKYWEEIKH</sequence>
<dbReference type="PANTHER" id="PTHR11575:SF24">
    <property type="entry name" value="5'-NUCLEOTIDASE"/>
    <property type="match status" value="1"/>
</dbReference>
<dbReference type="Gene3D" id="3.60.21.10">
    <property type="match status" value="1"/>
</dbReference>
<dbReference type="InterPro" id="IPR036280">
    <property type="entry name" value="Multihaem_cyt_sf"/>
</dbReference>
<evidence type="ECO:0000313" key="2">
    <source>
        <dbReference type="EMBL" id="MBA2115921.1"/>
    </source>
</evidence>
<dbReference type="GO" id="GO:0030288">
    <property type="term" value="C:outer membrane-bounded periplasmic space"/>
    <property type="evidence" value="ECO:0007669"/>
    <property type="project" value="TreeGrafter"/>
</dbReference>
<dbReference type="SUPFAM" id="SSF56300">
    <property type="entry name" value="Metallo-dependent phosphatases"/>
    <property type="match status" value="1"/>
</dbReference>
<proteinExistence type="predicted"/>
<evidence type="ECO:0000313" key="3">
    <source>
        <dbReference type="Proteomes" id="UP000551616"/>
    </source>
</evidence>
<dbReference type="Gene3D" id="1.10.1130.10">
    <property type="entry name" value="Flavocytochrome C3, Chain A"/>
    <property type="match status" value="1"/>
</dbReference>
<feature type="domain" description="Cytochrome c-552/4" evidence="1">
    <location>
        <begin position="424"/>
        <end position="504"/>
    </location>
</feature>
<reference evidence="2 3" key="1">
    <citation type="submission" date="2020-05" db="EMBL/GenBank/DDBJ databases">
        <title>Bremerella alba sp. nov., a novel planctomycete isolated from the surface of the macroalga Fucus spiralis.</title>
        <authorList>
            <person name="Godinho O."/>
            <person name="Botelho R."/>
            <person name="Albuquerque L."/>
            <person name="Wiegand S."/>
            <person name="Da Costa M.S."/>
            <person name="Lobo-Da-Cunha A."/>
            <person name="Jogler C."/>
            <person name="Lage O.M."/>
        </authorList>
    </citation>
    <scope>NUCLEOTIDE SEQUENCE [LARGE SCALE GENOMIC DNA]</scope>
    <source>
        <strain evidence="2 3">FF15</strain>
    </source>
</reference>
<evidence type="ECO:0000259" key="1">
    <source>
        <dbReference type="Pfam" id="PF13435"/>
    </source>
</evidence>
<dbReference type="InterPro" id="IPR006179">
    <property type="entry name" value="5_nucleotidase/apyrase"/>
</dbReference>
<accession>A0A7V8V6S6</accession>
<organism evidence="2 3">
    <name type="scientific">Bremerella alba</name>
    <dbReference type="NCBI Taxonomy" id="980252"/>
    <lineage>
        <taxon>Bacteria</taxon>
        <taxon>Pseudomonadati</taxon>
        <taxon>Planctomycetota</taxon>
        <taxon>Planctomycetia</taxon>
        <taxon>Pirellulales</taxon>
        <taxon>Pirellulaceae</taxon>
        <taxon>Bremerella</taxon>
    </lineage>
</organism>
<keyword evidence="3" id="KW-1185">Reference proteome</keyword>
<comment type="caution">
    <text evidence="2">The sequence shown here is derived from an EMBL/GenBank/DDBJ whole genome shotgun (WGS) entry which is preliminary data.</text>
</comment>
<protein>
    <recommendedName>
        <fullName evidence="1">Cytochrome c-552/4 domain-containing protein</fullName>
    </recommendedName>
</protein>
<dbReference type="InterPro" id="IPR029052">
    <property type="entry name" value="Metallo-depent_PP-like"/>
</dbReference>
<gene>
    <name evidence="2" type="ORF">HOV93_31080</name>
</gene>